<dbReference type="GO" id="GO:0015074">
    <property type="term" value="P:DNA integration"/>
    <property type="evidence" value="ECO:0007669"/>
    <property type="project" value="InterPro"/>
</dbReference>
<dbReference type="Gene3D" id="1.10.443.10">
    <property type="entry name" value="Intergrase catalytic core"/>
    <property type="match status" value="1"/>
</dbReference>
<dbReference type="RefSeq" id="WP_043759031.1">
    <property type="nucleotide sequence ID" value="NZ_CP003811.1"/>
</dbReference>
<keyword evidence="4" id="KW-1185">Reference proteome</keyword>
<dbReference type="STRING" id="693986.MOC_4267"/>
<dbReference type="HOGENOM" id="CLU_037605_1_0_5"/>
<evidence type="ECO:0000259" key="2">
    <source>
        <dbReference type="PROSITE" id="PS51898"/>
    </source>
</evidence>
<proteinExistence type="predicted"/>
<keyword evidence="1" id="KW-0233">DNA recombination</keyword>
<protein>
    <submittedName>
        <fullName evidence="3">Integrase family protein</fullName>
    </submittedName>
</protein>
<evidence type="ECO:0000313" key="3">
    <source>
        <dbReference type="EMBL" id="AIQ92022.1"/>
    </source>
</evidence>
<dbReference type="EMBL" id="CP003811">
    <property type="protein sequence ID" value="AIQ92022.1"/>
    <property type="molecule type" value="Genomic_DNA"/>
</dbReference>
<accession>A0A089NXB7</accession>
<evidence type="ECO:0000313" key="4">
    <source>
        <dbReference type="Proteomes" id="UP000029492"/>
    </source>
</evidence>
<dbReference type="SUPFAM" id="SSF56349">
    <property type="entry name" value="DNA breaking-rejoining enzymes"/>
    <property type="match status" value="1"/>
</dbReference>
<dbReference type="Pfam" id="PF00589">
    <property type="entry name" value="Phage_integrase"/>
    <property type="match status" value="1"/>
</dbReference>
<feature type="domain" description="Tyr recombinase" evidence="2">
    <location>
        <begin position="176"/>
        <end position="398"/>
    </location>
</feature>
<dbReference type="Proteomes" id="UP000029492">
    <property type="component" value="Chromosome"/>
</dbReference>
<dbReference type="PROSITE" id="PS51898">
    <property type="entry name" value="TYR_RECOMBINASE"/>
    <property type="match status" value="1"/>
</dbReference>
<dbReference type="KEGG" id="mor:MOC_4267"/>
<dbReference type="AlphaFoldDB" id="A0A089NXB7"/>
<organism evidence="3 4">
    <name type="scientific">Methylobacterium oryzae CBMB20</name>
    <dbReference type="NCBI Taxonomy" id="693986"/>
    <lineage>
        <taxon>Bacteria</taxon>
        <taxon>Pseudomonadati</taxon>
        <taxon>Pseudomonadota</taxon>
        <taxon>Alphaproteobacteria</taxon>
        <taxon>Hyphomicrobiales</taxon>
        <taxon>Methylobacteriaceae</taxon>
        <taxon>Methylobacterium</taxon>
    </lineage>
</organism>
<sequence length="530" mass="58908">MNVPFQGPPGIDHPILVPHPREAVFDSYDERVPLDGPVWHLNDPGHNFRLDWTALEFTHRGMVEATADYLIDLITSSSASHVQNAFRALKRLKTLGAFRRWSHPTIRLGNRPDLLQTFFYEAREAAKLSVGELHHLQHWFRFLSKREGSGVNPTSASIVNAITVGGNPKGVAVLTRDPTGGPLDDAETTALLQALRAAQEADSVPIDRLALVWLCVILGPNPRMISLMRDEDFEDENGHAQIAVPRIKGKDRLVRTKFKIRKLDAHSAGIMKRLVATNRAARQAVPWEDEAFGHALFHRTTPDPAKVGRPRHAYAMHRTPKEIGRLITQTVLALKVVSPRTGKVLRAGPRRFRYTFATRLLREGASKRVVAELLDHRDEQTVRAYVNLRGDVVEKLDAATARELAPMAQAFLGTLVGSEAEALRGGTRASRIFGSSTAPESGVGTCGSFAFCGLAAPTACYTCVRFQPWLDGPHERILDTLLKGREERRARRLDGRMITMLDNTILAVADVVMRCEEVKRARSERKDDAA</sequence>
<reference evidence="3 4" key="1">
    <citation type="journal article" date="2014" name="PLoS ONE">
        <title>Genome Information of Methylobacterium oryzae, a Plant-Probiotic Methylotroph in the Phyllosphere.</title>
        <authorList>
            <person name="Kwak M.J."/>
            <person name="Jeong H."/>
            <person name="Madhaiyan M."/>
            <person name="Lee Y."/>
            <person name="Sa T.M."/>
            <person name="Oh T.K."/>
            <person name="Kim J.F."/>
        </authorList>
    </citation>
    <scope>NUCLEOTIDE SEQUENCE [LARGE SCALE GENOMIC DNA]</scope>
    <source>
        <strain evidence="3 4">CBMB20</strain>
    </source>
</reference>
<dbReference type="GO" id="GO:0006310">
    <property type="term" value="P:DNA recombination"/>
    <property type="evidence" value="ECO:0007669"/>
    <property type="project" value="UniProtKB-KW"/>
</dbReference>
<dbReference type="InterPro" id="IPR011010">
    <property type="entry name" value="DNA_brk_join_enz"/>
</dbReference>
<dbReference type="InterPro" id="IPR013762">
    <property type="entry name" value="Integrase-like_cat_sf"/>
</dbReference>
<dbReference type="GO" id="GO:0003677">
    <property type="term" value="F:DNA binding"/>
    <property type="evidence" value="ECO:0007669"/>
    <property type="project" value="InterPro"/>
</dbReference>
<name>A0A089NXB7_9HYPH</name>
<dbReference type="InterPro" id="IPR002104">
    <property type="entry name" value="Integrase_catalytic"/>
</dbReference>
<dbReference type="eggNOG" id="COG0582">
    <property type="taxonomic scope" value="Bacteria"/>
</dbReference>
<gene>
    <name evidence="3" type="ORF">MOC_4267</name>
</gene>
<evidence type="ECO:0000256" key="1">
    <source>
        <dbReference type="ARBA" id="ARBA00023172"/>
    </source>
</evidence>